<dbReference type="AlphaFoldDB" id="A0AAW2JHS1"/>
<protein>
    <submittedName>
        <fullName evidence="2">Uncharacterized protein</fullName>
    </submittedName>
</protein>
<sequence>SFYYICVSFGPDLGISLEGDLDRLLDEAEAEVRDAPGQMKGGSIAEKAFEEQPSQPLLEDAAGPSKESLAQEEDAQVGEKTPSVG</sequence>
<accession>A0AAW2JHS1</accession>
<evidence type="ECO:0000256" key="1">
    <source>
        <dbReference type="SAM" id="MobiDB-lite"/>
    </source>
</evidence>
<reference evidence="2" key="2">
    <citation type="journal article" date="2024" name="Plant">
        <title>Genomic evolution and insights into agronomic trait innovations of Sesamum species.</title>
        <authorList>
            <person name="Miao H."/>
            <person name="Wang L."/>
            <person name="Qu L."/>
            <person name="Liu H."/>
            <person name="Sun Y."/>
            <person name="Le M."/>
            <person name="Wang Q."/>
            <person name="Wei S."/>
            <person name="Zheng Y."/>
            <person name="Lin W."/>
            <person name="Duan Y."/>
            <person name="Cao H."/>
            <person name="Xiong S."/>
            <person name="Wang X."/>
            <person name="Wei L."/>
            <person name="Li C."/>
            <person name="Ma Q."/>
            <person name="Ju M."/>
            <person name="Zhao R."/>
            <person name="Li G."/>
            <person name="Mu C."/>
            <person name="Tian Q."/>
            <person name="Mei H."/>
            <person name="Zhang T."/>
            <person name="Gao T."/>
            <person name="Zhang H."/>
        </authorList>
    </citation>
    <scope>NUCLEOTIDE SEQUENCE</scope>
    <source>
        <strain evidence="2">G02</strain>
    </source>
</reference>
<name>A0AAW2JHS1_SESRA</name>
<evidence type="ECO:0000313" key="2">
    <source>
        <dbReference type="EMBL" id="KAL0294000.1"/>
    </source>
</evidence>
<feature type="region of interest" description="Disordered" evidence="1">
    <location>
        <begin position="35"/>
        <end position="85"/>
    </location>
</feature>
<proteinExistence type="predicted"/>
<reference evidence="2" key="1">
    <citation type="submission" date="2020-06" db="EMBL/GenBank/DDBJ databases">
        <authorList>
            <person name="Li T."/>
            <person name="Hu X."/>
            <person name="Zhang T."/>
            <person name="Song X."/>
            <person name="Zhang H."/>
            <person name="Dai N."/>
            <person name="Sheng W."/>
            <person name="Hou X."/>
            <person name="Wei L."/>
        </authorList>
    </citation>
    <scope>NUCLEOTIDE SEQUENCE</scope>
    <source>
        <strain evidence="2">G02</strain>
        <tissue evidence="2">Leaf</tissue>
    </source>
</reference>
<organism evidence="2">
    <name type="scientific">Sesamum radiatum</name>
    <name type="common">Black benniseed</name>
    <dbReference type="NCBI Taxonomy" id="300843"/>
    <lineage>
        <taxon>Eukaryota</taxon>
        <taxon>Viridiplantae</taxon>
        <taxon>Streptophyta</taxon>
        <taxon>Embryophyta</taxon>
        <taxon>Tracheophyta</taxon>
        <taxon>Spermatophyta</taxon>
        <taxon>Magnoliopsida</taxon>
        <taxon>eudicotyledons</taxon>
        <taxon>Gunneridae</taxon>
        <taxon>Pentapetalae</taxon>
        <taxon>asterids</taxon>
        <taxon>lamiids</taxon>
        <taxon>Lamiales</taxon>
        <taxon>Pedaliaceae</taxon>
        <taxon>Sesamum</taxon>
    </lineage>
</organism>
<feature type="non-terminal residue" evidence="2">
    <location>
        <position position="1"/>
    </location>
</feature>
<comment type="caution">
    <text evidence="2">The sequence shown here is derived from an EMBL/GenBank/DDBJ whole genome shotgun (WGS) entry which is preliminary data.</text>
</comment>
<gene>
    <name evidence="2" type="ORF">Sradi_6907900</name>
</gene>
<dbReference type="EMBL" id="JACGWJ010000240">
    <property type="protein sequence ID" value="KAL0294000.1"/>
    <property type="molecule type" value="Genomic_DNA"/>
</dbReference>